<keyword evidence="5" id="KW-0029">Amino-acid transport</keyword>
<dbReference type="Proteomes" id="UP000625210">
    <property type="component" value="Unassembled WGS sequence"/>
</dbReference>
<evidence type="ECO:0000256" key="5">
    <source>
        <dbReference type="ARBA" id="ARBA00022970"/>
    </source>
</evidence>
<feature type="transmembrane region" description="Helical" evidence="8">
    <location>
        <begin position="49"/>
        <end position="77"/>
    </location>
</feature>
<keyword evidence="2 8" id="KW-0813">Transport</keyword>
<evidence type="ECO:0000256" key="6">
    <source>
        <dbReference type="ARBA" id="ARBA00022989"/>
    </source>
</evidence>
<evidence type="ECO:0000256" key="1">
    <source>
        <dbReference type="ARBA" id="ARBA00004651"/>
    </source>
</evidence>
<dbReference type="RefSeq" id="WP_188647180.1">
    <property type="nucleotide sequence ID" value="NZ_BMHQ01000004.1"/>
</dbReference>
<dbReference type="InterPro" id="IPR000515">
    <property type="entry name" value="MetI-like"/>
</dbReference>
<dbReference type="InterPro" id="IPR014341">
    <property type="entry name" value="Ectoine_EhuD"/>
</dbReference>
<organism evidence="10 11">
    <name type="scientific">Marinithermofilum abyssi</name>
    <dbReference type="NCBI Taxonomy" id="1571185"/>
    <lineage>
        <taxon>Bacteria</taxon>
        <taxon>Bacillati</taxon>
        <taxon>Bacillota</taxon>
        <taxon>Bacilli</taxon>
        <taxon>Bacillales</taxon>
        <taxon>Thermoactinomycetaceae</taxon>
        <taxon>Marinithermofilum</taxon>
    </lineage>
</organism>
<keyword evidence="6 8" id="KW-1133">Transmembrane helix</keyword>
<dbReference type="PANTHER" id="PTHR30614:SF0">
    <property type="entry name" value="L-CYSTINE TRANSPORT SYSTEM PERMEASE PROTEIN TCYL"/>
    <property type="match status" value="1"/>
</dbReference>
<evidence type="ECO:0000259" key="9">
    <source>
        <dbReference type="PROSITE" id="PS50928"/>
    </source>
</evidence>
<gene>
    <name evidence="10" type="ORF">GCM10011571_13950</name>
</gene>
<dbReference type="PANTHER" id="PTHR30614">
    <property type="entry name" value="MEMBRANE COMPONENT OF AMINO ACID ABC TRANSPORTER"/>
    <property type="match status" value="1"/>
</dbReference>
<dbReference type="NCBIfam" id="TIGR03003">
    <property type="entry name" value="ectoine_ehuD"/>
    <property type="match status" value="1"/>
</dbReference>
<dbReference type="PROSITE" id="PS50928">
    <property type="entry name" value="ABC_TM1"/>
    <property type="match status" value="1"/>
</dbReference>
<evidence type="ECO:0000256" key="2">
    <source>
        <dbReference type="ARBA" id="ARBA00022448"/>
    </source>
</evidence>
<dbReference type="GO" id="GO:0006865">
    <property type="term" value="P:amino acid transport"/>
    <property type="evidence" value="ECO:0007669"/>
    <property type="project" value="UniProtKB-KW"/>
</dbReference>
<dbReference type="GO" id="GO:0043190">
    <property type="term" value="C:ATP-binding cassette (ABC) transporter complex"/>
    <property type="evidence" value="ECO:0007669"/>
    <property type="project" value="InterPro"/>
</dbReference>
<comment type="similarity">
    <text evidence="8">Belongs to the binding-protein-dependent transport system permease family.</text>
</comment>
<evidence type="ECO:0000256" key="4">
    <source>
        <dbReference type="ARBA" id="ARBA00022692"/>
    </source>
</evidence>
<feature type="domain" description="ABC transmembrane type-1" evidence="9">
    <location>
        <begin position="14"/>
        <end position="206"/>
    </location>
</feature>
<feature type="transmembrane region" description="Helical" evidence="8">
    <location>
        <begin position="188"/>
        <end position="207"/>
    </location>
</feature>
<protein>
    <submittedName>
        <fullName evidence="10">Ectoine/hydroxyectoine ABC transporter permease subunit EhuD</fullName>
    </submittedName>
</protein>
<feature type="transmembrane region" description="Helical" evidence="8">
    <location>
        <begin position="20"/>
        <end position="42"/>
    </location>
</feature>
<dbReference type="CDD" id="cd06261">
    <property type="entry name" value="TM_PBP2"/>
    <property type="match status" value="1"/>
</dbReference>
<dbReference type="Gene3D" id="1.10.3720.10">
    <property type="entry name" value="MetI-like"/>
    <property type="match status" value="1"/>
</dbReference>
<reference evidence="10" key="2">
    <citation type="submission" date="2020-09" db="EMBL/GenBank/DDBJ databases">
        <authorList>
            <person name="Sun Q."/>
            <person name="Zhou Y."/>
        </authorList>
    </citation>
    <scope>NUCLEOTIDE SEQUENCE</scope>
    <source>
        <strain evidence="10">CGMCC 1.15179</strain>
    </source>
</reference>
<keyword evidence="4 8" id="KW-0812">Transmembrane</keyword>
<dbReference type="AlphaFoldDB" id="A0A8J2YAG9"/>
<evidence type="ECO:0000256" key="3">
    <source>
        <dbReference type="ARBA" id="ARBA00022475"/>
    </source>
</evidence>
<dbReference type="GO" id="GO:0022857">
    <property type="term" value="F:transmembrane transporter activity"/>
    <property type="evidence" value="ECO:0007669"/>
    <property type="project" value="InterPro"/>
</dbReference>
<dbReference type="InterPro" id="IPR035906">
    <property type="entry name" value="MetI-like_sf"/>
</dbReference>
<comment type="subcellular location">
    <subcellularLocation>
        <location evidence="1 8">Cell membrane</location>
        <topology evidence="1 8">Multi-pass membrane protein</topology>
    </subcellularLocation>
</comment>
<dbReference type="SUPFAM" id="SSF161098">
    <property type="entry name" value="MetI-like"/>
    <property type="match status" value="1"/>
</dbReference>
<dbReference type="Pfam" id="PF00528">
    <property type="entry name" value="BPD_transp_1"/>
    <property type="match status" value="1"/>
</dbReference>
<keyword evidence="7 8" id="KW-0472">Membrane</keyword>
<evidence type="ECO:0000313" key="10">
    <source>
        <dbReference type="EMBL" id="GGE13701.1"/>
    </source>
</evidence>
<comment type="caution">
    <text evidence="10">The sequence shown here is derived from an EMBL/GenBank/DDBJ whole genome shotgun (WGS) entry which is preliminary data.</text>
</comment>
<reference evidence="10" key="1">
    <citation type="journal article" date="2014" name="Int. J. Syst. Evol. Microbiol.">
        <title>Complete genome sequence of Corynebacterium casei LMG S-19264T (=DSM 44701T), isolated from a smear-ripened cheese.</title>
        <authorList>
            <consortium name="US DOE Joint Genome Institute (JGI-PGF)"/>
            <person name="Walter F."/>
            <person name="Albersmeier A."/>
            <person name="Kalinowski J."/>
            <person name="Ruckert C."/>
        </authorList>
    </citation>
    <scope>NUCLEOTIDE SEQUENCE</scope>
    <source>
        <strain evidence="10">CGMCC 1.15179</strain>
    </source>
</reference>
<evidence type="ECO:0000313" key="11">
    <source>
        <dbReference type="Proteomes" id="UP000625210"/>
    </source>
</evidence>
<keyword evidence="3" id="KW-1003">Cell membrane</keyword>
<evidence type="ECO:0000256" key="8">
    <source>
        <dbReference type="RuleBase" id="RU363032"/>
    </source>
</evidence>
<keyword evidence="11" id="KW-1185">Reference proteome</keyword>
<dbReference type="InterPro" id="IPR010065">
    <property type="entry name" value="AA_ABC_transptr_permease_3TM"/>
</dbReference>
<name>A0A8J2YAG9_9BACL</name>
<evidence type="ECO:0000256" key="7">
    <source>
        <dbReference type="ARBA" id="ARBA00023136"/>
    </source>
</evidence>
<proteinExistence type="inferred from homology"/>
<accession>A0A8J2YAG9</accession>
<dbReference type="NCBIfam" id="TIGR01726">
    <property type="entry name" value="HEQRo_perm_3TM"/>
    <property type="match status" value="1"/>
</dbReference>
<sequence>MWSWDFTFKILPQLLDTLWITISATIAAFAVAMIGGLILAFARRSTFRLLSWVTYAFIEFIRTTPPLVQLYVIFYVLPRYGLSLSPFTAGVIGLGIHYSTYLSEVYRAGIDSVPRGQWEAATALNFSPLQKWKTIILPQAIRPVVPVMGNYLIVMLKETPMLSAITLVELLGRAQIIGSNTFRYLEPITLVGLFFLVLSYSASRLVIRLEKRMNINHHGKMDAAA</sequence>
<dbReference type="EMBL" id="BMHQ01000004">
    <property type="protein sequence ID" value="GGE13701.1"/>
    <property type="molecule type" value="Genomic_DNA"/>
</dbReference>
<dbReference type="InterPro" id="IPR043429">
    <property type="entry name" value="ArtM/GltK/GlnP/TcyL/YhdX-like"/>
</dbReference>